<dbReference type="Proteomes" id="UP000182063">
    <property type="component" value="Chromosome"/>
</dbReference>
<keyword evidence="1" id="KW-0812">Transmembrane</keyword>
<dbReference type="AlphaFoldDB" id="A0A1L3ZRE0"/>
<gene>
    <name evidence="2" type="ORF">BSL82_01815</name>
</gene>
<dbReference type="KEGG" id="sphj:BSL82_01815"/>
<protein>
    <submittedName>
        <fullName evidence="2">Uncharacterized protein</fullName>
    </submittedName>
</protein>
<reference evidence="3" key="1">
    <citation type="submission" date="2016-11" db="EMBL/GenBank/DDBJ databases">
        <title>Complete Genome Sequence of alachlor-degrading Sphingomonas sp. strain JJ-A5.</title>
        <authorList>
            <person name="Lee H."/>
            <person name="Ka J.-O."/>
        </authorList>
    </citation>
    <scope>NUCLEOTIDE SEQUENCE [LARGE SCALE GENOMIC DNA]</scope>
    <source>
        <strain evidence="3">JJ-A5</strain>
    </source>
</reference>
<feature type="transmembrane region" description="Helical" evidence="1">
    <location>
        <begin position="7"/>
        <end position="26"/>
    </location>
</feature>
<organism evidence="2 3">
    <name type="scientific">Tardibacter chloracetimidivorans</name>
    <dbReference type="NCBI Taxonomy" id="1921510"/>
    <lineage>
        <taxon>Bacteria</taxon>
        <taxon>Pseudomonadati</taxon>
        <taxon>Pseudomonadota</taxon>
        <taxon>Alphaproteobacteria</taxon>
        <taxon>Sphingomonadales</taxon>
        <taxon>Sphingomonadaceae</taxon>
        <taxon>Tardibacter</taxon>
    </lineage>
</organism>
<evidence type="ECO:0000256" key="1">
    <source>
        <dbReference type="SAM" id="Phobius"/>
    </source>
</evidence>
<proteinExistence type="predicted"/>
<sequence length="165" mass="18595">MSRWIGWTFVIICAISALLAIIFSFTEADARLPGSIRLGVMHFLIPVIIGWLALFPRSREELDDLRRGHPLAQRFFGGRPGGFFGDYRRRLTRPGKLILYGSIGLTALLMLLGAVRIELAIIGIFYLVALCYWVMRLEKSGDRLAGLLRRIGTALVYEQPSKTRS</sequence>
<evidence type="ECO:0000313" key="3">
    <source>
        <dbReference type="Proteomes" id="UP000182063"/>
    </source>
</evidence>
<dbReference type="RefSeq" id="WP_072595770.1">
    <property type="nucleotide sequence ID" value="NZ_CP018221.1"/>
</dbReference>
<dbReference type="STRING" id="1921510.BSL82_01815"/>
<evidence type="ECO:0000313" key="2">
    <source>
        <dbReference type="EMBL" id="API58194.1"/>
    </source>
</evidence>
<keyword evidence="1" id="KW-0472">Membrane</keyword>
<feature type="transmembrane region" description="Helical" evidence="1">
    <location>
        <begin position="119"/>
        <end position="135"/>
    </location>
</feature>
<dbReference type="EMBL" id="CP018221">
    <property type="protein sequence ID" value="API58194.1"/>
    <property type="molecule type" value="Genomic_DNA"/>
</dbReference>
<name>A0A1L3ZRE0_9SPHN</name>
<accession>A0A1L3ZRE0</accession>
<keyword evidence="3" id="KW-1185">Reference proteome</keyword>
<keyword evidence="1" id="KW-1133">Transmembrane helix</keyword>
<feature type="transmembrane region" description="Helical" evidence="1">
    <location>
        <begin position="38"/>
        <end position="56"/>
    </location>
</feature>